<dbReference type="InterPro" id="IPR027417">
    <property type="entry name" value="P-loop_NTPase"/>
</dbReference>
<evidence type="ECO:0000256" key="8">
    <source>
        <dbReference type="ARBA" id="ARBA00022840"/>
    </source>
</evidence>
<dbReference type="GO" id="GO:0005737">
    <property type="term" value="C:cytoplasm"/>
    <property type="evidence" value="ECO:0007669"/>
    <property type="project" value="UniProtKB-SubCell"/>
</dbReference>
<evidence type="ECO:0000256" key="1">
    <source>
        <dbReference type="ARBA" id="ARBA00004496"/>
    </source>
</evidence>
<sequence length="150" mass="16963">MMTNKLITHSAVETKNFGQKLSVHLKPGQVICLYGNLGSGKTCLAQGICRGWGVQEPVVSPSFTLLNEYTAKHPIYHFDLYRLKSPSELLNIGYEEYLYGEGLVLIEWPENAGGELPQDRLDVYITIRSPDEREFKMIPIGGFPMDWDIL</sequence>
<dbReference type="InterPro" id="IPR003442">
    <property type="entry name" value="T6A_TsaE"/>
</dbReference>
<dbReference type="GO" id="GO:0005524">
    <property type="term" value="F:ATP binding"/>
    <property type="evidence" value="ECO:0007669"/>
    <property type="project" value="UniProtKB-KW"/>
</dbReference>
<protein>
    <recommendedName>
        <fullName evidence="3">tRNA threonylcarbamoyladenosine biosynthesis protein TsaE</fullName>
    </recommendedName>
    <alternativeName>
        <fullName evidence="10">t(6)A37 threonylcarbamoyladenosine biosynthesis protein TsaE</fullName>
    </alternativeName>
</protein>
<evidence type="ECO:0000256" key="3">
    <source>
        <dbReference type="ARBA" id="ARBA00019010"/>
    </source>
</evidence>
<dbReference type="Pfam" id="PF02367">
    <property type="entry name" value="TsaE"/>
    <property type="match status" value="1"/>
</dbReference>
<keyword evidence="5" id="KW-0819">tRNA processing</keyword>
<evidence type="ECO:0000256" key="9">
    <source>
        <dbReference type="ARBA" id="ARBA00022842"/>
    </source>
</evidence>
<comment type="subcellular location">
    <subcellularLocation>
        <location evidence="1">Cytoplasm</location>
    </subcellularLocation>
</comment>
<evidence type="ECO:0000256" key="4">
    <source>
        <dbReference type="ARBA" id="ARBA00022490"/>
    </source>
</evidence>
<dbReference type="SUPFAM" id="SSF52540">
    <property type="entry name" value="P-loop containing nucleoside triphosphate hydrolases"/>
    <property type="match status" value="1"/>
</dbReference>
<proteinExistence type="inferred from homology"/>
<dbReference type="GO" id="GO:0016740">
    <property type="term" value="F:transferase activity"/>
    <property type="evidence" value="ECO:0007669"/>
    <property type="project" value="UniProtKB-KW"/>
</dbReference>
<reference evidence="11 12" key="1">
    <citation type="journal article" date="2016" name="Nat. Commun.">
        <title>Thousands of microbial genomes shed light on interconnected biogeochemical processes in an aquifer system.</title>
        <authorList>
            <person name="Anantharaman K."/>
            <person name="Brown C.T."/>
            <person name="Hug L.A."/>
            <person name="Sharon I."/>
            <person name="Castelle C.J."/>
            <person name="Probst A.J."/>
            <person name="Thomas B.C."/>
            <person name="Singh A."/>
            <person name="Wilkins M.J."/>
            <person name="Karaoz U."/>
            <person name="Brodie E.L."/>
            <person name="Williams K.H."/>
            <person name="Hubbard S.S."/>
            <person name="Banfield J.F."/>
        </authorList>
    </citation>
    <scope>NUCLEOTIDE SEQUENCE [LARGE SCALE GENOMIC DNA]</scope>
</reference>
<gene>
    <name evidence="11" type="ORF">A2024_07990</name>
</gene>
<name>A0A1F5RE22_9BACT</name>
<dbReference type="GO" id="GO:0002949">
    <property type="term" value="P:tRNA threonylcarbamoyladenosine modification"/>
    <property type="evidence" value="ECO:0007669"/>
    <property type="project" value="InterPro"/>
</dbReference>
<evidence type="ECO:0000256" key="7">
    <source>
        <dbReference type="ARBA" id="ARBA00022741"/>
    </source>
</evidence>
<comment type="similarity">
    <text evidence="2">Belongs to the TsaE family.</text>
</comment>
<dbReference type="GO" id="GO:0046872">
    <property type="term" value="F:metal ion binding"/>
    <property type="evidence" value="ECO:0007669"/>
    <property type="project" value="UniProtKB-KW"/>
</dbReference>
<keyword evidence="4" id="KW-0963">Cytoplasm</keyword>
<keyword evidence="7" id="KW-0547">Nucleotide-binding</keyword>
<keyword evidence="9" id="KW-0460">Magnesium</keyword>
<dbReference type="PANTHER" id="PTHR33540:SF2">
    <property type="entry name" value="TRNA THREONYLCARBAMOYLADENOSINE BIOSYNTHESIS PROTEIN TSAE"/>
    <property type="match status" value="1"/>
</dbReference>
<evidence type="ECO:0000256" key="10">
    <source>
        <dbReference type="ARBA" id="ARBA00032441"/>
    </source>
</evidence>
<evidence type="ECO:0000256" key="5">
    <source>
        <dbReference type="ARBA" id="ARBA00022694"/>
    </source>
</evidence>
<evidence type="ECO:0000313" key="11">
    <source>
        <dbReference type="EMBL" id="OGF12740.1"/>
    </source>
</evidence>
<dbReference type="Proteomes" id="UP000177230">
    <property type="component" value="Unassembled WGS sequence"/>
</dbReference>
<dbReference type="EMBL" id="MFFM01000032">
    <property type="protein sequence ID" value="OGF12740.1"/>
    <property type="molecule type" value="Genomic_DNA"/>
</dbReference>
<dbReference type="PANTHER" id="PTHR33540">
    <property type="entry name" value="TRNA THREONYLCARBAMOYLADENOSINE BIOSYNTHESIS PROTEIN TSAE"/>
    <property type="match status" value="1"/>
</dbReference>
<accession>A0A1F5RE22</accession>
<organism evidence="11 12">
    <name type="scientific">Candidatus Edwardsbacteria bacterium GWF2_54_11</name>
    <dbReference type="NCBI Taxonomy" id="1817851"/>
    <lineage>
        <taxon>Bacteria</taxon>
        <taxon>Candidatus Edwardsiibacteriota</taxon>
    </lineage>
</organism>
<evidence type="ECO:0000256" key="6">
    <source>
        <dbReference type="ARBA" id="ARBA00022723"/>
    </source>
</evidence>
<evidence type="ECO:0000313" key="12">
    <source>
        <dbReference type="Proteomes" id="UP000177230"/>
    </source>
</evidence>
<keyword evidence="8" id="KW-0067">ATP-binding</keyword>
<dbReference type="NCBIfam" id="TIGR00150">
    <property type="entry name" value="T6A_YjeE"/>
    <property type="match status" value="1"/>
</dbReference>
<keyword evidence="11" id="KW-0808">Transferase</keyword>
<evidence type="ECO:0000256" key="2">
    <source>
        <dbReference type="ARBA" id="ARBA00007599"/>
    </source>
</evidence>
<comment type="caution">
    <text evidence="11">The sequence shown here is derived from an EMBL/GenBank/DDBJ whole genome shotgun (WGS) entry which is preliminary data.</text>
</comment>
<keyword evidence="6" id="KW-0479">Metal-binding</keyword>
<dbReference type="Gene3D" id="3.40.50.300">
    <property type="entry name" value="P-loop containing nucleotide triphosphate hydrolases"/>
    <property type="match status" value="1"/>
</dbReference>
<dbReference type="AlphaFoldDB" id="A0A1F5RE22"/>